<comment type="caution">
    <text evidence="1">The sequence shown here is derived from an EMBL/GenBank/DDBJ whole genome shotgun (WGS) entry which is preliminary data.</text>
</comment>
<accession>B1FPU7</accession>
<evidence type="ECO:0000313" key="2">
    <source>
        <dbReference type="Proteomes" id="UP000005463"/>
    </source>
</evidence>
<evidence type="ECO:0000313" key="1">
    <source>
        <dbReference type="EMBL" id="EDT00420.1"/>
    </source>
</evidence>
<dbReference type="RefSeq" id="WP_006755218.1">
    <property type="nucleotide sequence ID" value="NZ_ABLC01000289.1"/>
</dbReference>
<dbReference type="Proteomes" id="UP000005463">
    <property type="component" value="Unassembled WGS sequence"/>
</dbReference>
<proteinExistence type="predicted"/>
<dbReference type="PATRIC" id="fig|396596.7.peg.1157"/>
<name>B1FPU7_9BURK</name>
<dbReference type="AlphaFoldDB" id="B1FPU7"/>
<dbReference type="NCBIfam" id="NF041551">
    <property type="entry name" value="YlcI_YnfO_N"/>
    <property type="match status" value="1"/>
</dbReference>
<reference evidence="1 2" key="1">
    <citation type="submission" date="2008-03" db="EMBL/GenBank/DDBJ databases">
        <title>Sequencing of the draft genome and assembly of Burkholderia ambifaria IOP40-10.</title>
        <authorList>
            <consortium name="US DOE Joint Genome Institute (JGI-PGF)"/>
            <person name="Copeland A."/>
            <person name="Lucas S."/>
            <person name="Lapidus A."/>
            <person name="Glavina del Rio T."/>
            <person name="Dalin E."/>
            <person name="Tice H."/>
            <person name="Bruce D."/>
            <person name="Goodwin L."/>
            <person name="Pitluck S."/>
            <person name="Larimer F."/>
            <person name="Land M.L."/>
            <person name="Hauser L."/>
            <person name="Tiedje J."/>
            <person name="Richardson P."/>
        </authorList>
    </citation>
    <scope>NUCLEOTIDE SEQUENCE [LARGE SCALE GENOMIC DNA]</scope>
    <source>
        <strain evidence="1 2">IOP40-10</strain>
    </source>
</reference>
<dbReference type="EMBL" id="ABLC01000289">
    <property type="protein sequence ID" value="EDT00420.1"/>
    <property type="molecule type" value="Genomic_DNA"/>
</dbReference>
<gene>
    <name evidence="1" type="ORF">BamIOP4010DRAFT_6058</name>
</gene>
<protein>
    <submittedName>
        <fullName evidence="1">Uncharacterized protein</fullName>
    </submittedName>
</protein>
<organism evidence="1 2">
    <name type="scientific">Burkholderia ambifaria IOP40-10</name>
    <dbReference type="NCBI Taxonomy" id="396596"/>
    <lineage>
        <taxon>Bacteria</taxon>
        <taxon>Pseudomonadati</taxon>
        <taxon>Pseudomonadota</taxon>
        <taxon>Betaproteobacteria</taxon>
        <taxon>Burkholderiales</taxon>
        <taxon>Burkholderiaceae</taxon>
        <taxon>Burkholderia</taxon>
        <taxon>Burkholderia cepacia complex</taxon>
    </lineage>
</organism>
<sequence length="91" mass="9997">MKTAAMCALRVDQTLLEEAQTVLAENETLSAFVESTPRAVIARRRSQREFVARGVWSAEEARRTGEYVDAAEVQIELGTMLKAARAAKITG</sequence>